<dbReference type="OrthoDB" id="2591569at2"/>
<evidence type="ECO:0008006" key="4">
    <source>
        <dbReference type="Google" id="ProtNLM"/>
    </source>
</evidence>
<feature type="transmembrane region" description="Helical" evidence="1">
    <location>
        <begin position="7"/>
        <end position="26"/>
    </location>
</feature>
<sequence>MKFYMKHWYYISGVLFVLCSFGMMIFGRHIPVFQTILILNFMMTLLHEFEEYGLPGGFPAVMNMAFMGERADANHYPLDKRTSFINNVWMVSIVYLLAACFPTWYWLGILTISIGMIQVIVHGVVANIKLHTLVSPGTITAVFGHLPIGVAYFMYIANHNLSIAAWNWWAGILLIPFGAFLLIMAPILLLRNRKSPYTWSAEEINHFHVANRLKEQHKL</sequence>
<keyword evidence="1" id="KW-1133">Transmembrane helix</keyword>
<keyword evidence="1" id="KW-0812">Transmembrane</keyword>
<dbReference type="EMBL" id="UYIG01000196">
    <property type="protein sequence ID" value="VDG30375.1"/>
    <property type="molecule type" value="Genomic_DNA"/>
</dbReference>
<organism evidence="2 3">
    <name type="scientific">Lactiplantibacillus mudanjiangensis</name>
    <dbReference type="NCBI Taxonomy" id="1296538"/>
    <lineage>
        <taxon>Bacteria</taxon>
        <taxon>Bacillati</taxon>
        <taxon>Bacillota</taxon>
        <taxon>Bacilli</taxon>
        <taxon>Lactobacillales</taxon>
        <taxon>Lactobacillaceae</taxon>
        <taxon>Lactiplantibacillus</taxon>
    </lineage>
</organism>
<accession>A0A660EBM5</accession>
<dbReference type="Pfam" id="PF13787">
    <property type="entry name" value="HXXEE"/>
    <property type="match status" value="1"/>
</dbReference>
<evidence type="ECO:0000313" key="2">
    <source>
        <dbReference type="EMBL" id="VDG30375.1"/>
    </source>
</evidence>
<keyword evidence="3" id="KW-1185">Reference proteome</keyword>
<proteinExistence type="predicted"/>
<name>A0A660EBM5_9LACO</name>
<dbReference type="RefSeq" id="WP_130852407.1">
    <property type="nucleotide sequence ID" value="NZ_UYIG01000196.1"/>
</dbReference>
<dbReference type="AlphaFoldDB" id="A0A660EBM5"/>
<protein>
    <recommendedName>
        <fullName evidence="4">HXXEE domain-containing protein</fullName>
    </recommendedName>
</protein>
<reference evidence="2 3" key="1">
    <citation type="submission" date="2018-11" db="EMBL/GenBank/DDBJ databases">
        <authorList>
            <person name="Wuyts S."/>
        </authorList>
    </citation>
    <scope>NUCLEOTIDE SEQUENCE [LARGE SCALE GENOMIC DNA]</scope>
    <source>
        <strain evidence="2">Lactobacillus mudanjiangensis AMBF249</strain>
    </source>
</reference>
<feature type="transmembrane region" description="Helical" evidence="1">
    <location>
        <begin position="168"/>
        <end position="190"/>
    </location>
</feature>
<keyword evidence="1" id="KW-0472">Membrane</keyword>
<gene>
    <name evidence="2" type="ORF">MUDAN_MDHGFNIF_01926</name>
</gene>
<evidence type="ECO:0000256" key="1">
    <source>
        <dbReference type="SAM" id="Phobius"/>
    </source>
</evidence>
<evidence type="ECO:0000313" key="3">
    <source>
        <dbReference type="Proteomes" id="UP000289996"/>
    </source>
</evidence>
<feature type="transmembrane region" description="Helical" evidence="1">
    <location>
        <begin position="104"/>
        <end position="125"/>
    </location>
</feature>
<dbReference type="Proteomes" id="UP000289996">
    <property type="component" value="Unassembled WGS sequence"/>
</dbReference>
<feature type="transmembrane region" description="Helical" evidence="1">
    <location>
        <begin position="137"/>
        <end position="156"/>
    </location>
</feature>
<dbReference type="InterPro" id="IPR025671">
    <property type="entry name" value="HXXEE"/>
</dbReference>